<protein>
    <submittedName>
        <fullName evidence="1">Uncharacterized protein</fullName>
    </submittedName>
</protein>
<gene>
    <name evidence="1" type="ORF">PPENT_87.1.T0050146</name>
</gene>
<name>A0A8S1SAK5_9CILI</name>
<dbReference type="Proteomes" id="UP000689195">
    <property type="component" value="Unassembled WGS sequence"/>
</dbReference>
<reference evidence="1" key="1">
    <citation type="submission" date="2021-01" db="EMBL/GenBank/DDBJ databases">
        <authorList>
            <consortium name="Genoscope - CEA"/>
            <person name="William W."/>
        </authorList>
    </citation>
    <scope>NUCLEOTIDE SEQUENCE</scope>
</reference>
<comment type="caution">
    <text evidence="1">The sequence shown here is derived from an EMBL/GenBank/DDBJ whole genome shotgun (WGS) entry which is preliminary data.</text>
</comment>
<accession>A0A8S1SAK5</accession>
<keyword evidence="2" id="KW-1185">Reference proteome</keyword>
<evidence type="ECO:0000313" key="2">
    <source>
        <dbReference type="Proteomes" id="UP000689195"/>
    </source>
</evidence>
<organism evidence="1 2">
    <name type="scientific">Paramecium pentaurelia</name>
    <dbReference type="NCBI Taxonomy" id="43138"/>
    <lineage>
        <taxon>Eukaryota</taxon>
        <taxon>Sar</taxon>
        <taxon>Alveolata</taxon>
        <taxon>Ciliophora</taxon>
        <taxon>Intramacronucleata</taxon>
        <taxon>Oligohymenophorea</taxon>
        <taxon>Peniculida</taxon>
        <taxon>Parameciidae</taxon>
        <taxon>Paramecium</taxon>
    </lineage>
</organism>
<dbReference type="EMBL" id="CAJJDO010000005">
    <property type="protein sequence ID" value="CAD8136430.1"/>
    <property type="molecule type" value="Genomic_DNA"/>
</dbReference>
<evidence type="ECO:0000313" key="1">
    <source>
        <dbReference type="EMBL" id="CAD8136430.1"/>
    </source>
</evidence>
<dbReference type="AlphaFoldDB" id="A0A8S1SAK5"/>
<proteinExistence type="predicted"/>
<sequence length="34" mass="4229">MDARLINSFHKKINQRQWKNNKSIQYKCEENYVT</sequence>